<protein>
    <submittedName>
        <fullName evidence="8">ComEC/Rec2 family competence protein</fullName>
    </submittedName>
</protein>
<feature type="transmembrane region" description="Helical" evidence="6">
    <location>
        <begin position="467"/>
        <end position="486"/>
    </location>
</feature>
<dbReference type="InterPro" id="IPR001279">
    <property type="entry name" value="Metallo-B-lactamas"/>
</dbReference>
<comment type="caution">
    <text evidence="8">The sequence shown here is derived from an EMBL/GenBank/DDBJ whole genome shotgun (WGS) entry which is preliminary data.</text>
</comment>
<gene>
    <name evidence="8" type="ORF">IPF40_06260</name>
</gene>
<dbReference type="EMBL" id="JADIXZ010000004">
    <property type="protein sequence ID" value="MBK6300659.1"/>
    <property type="molecule type" value="Genomic_DNA"/>
</dbReference>
<dbReference type="Pfam" id="PF00753">
    <property type="entry name" value="Lactamase_B"/>
    <property type="match status" value="1"/>
</dbReference>
<dbReference type="InterPro" id="IPR004477">
    <property type="entry name" value="ComEC_N"/>
</dbReference>
<feature type="transmembrane region" description="Helical" evidence="6">
    <location>
        <begin position="303"/>
        <end position="319"/>
    </location>
</feature>
<dbReference type="CDD" id="cd07731">
    <property type="entry name" value="ComA-like_MBL-fold"/>
    <property type="match status" value="1"/>
</dbReference>
<dbReference type="InterPro" id="IPR052159">
    <property type="entry name" value="Competence_DNA_uptake"/>
</dbReference>
<feature type="transmembrane region" description="Helical" evidence="6">
    <location>
        <begin position="409"/>
        <end position="432"/>
    </location>
</feature>
<keyword evidence="3 6" id="KW-0812">Transmembrane</keyword>
<comment type="subcellular location">
    <subcellularLocation>
        <location evidence="1">Cell membrane</location>
        <topology evidence="1">Multi-pass membrane protein</topology>
    </subcellularLocation>
</comment>
<evidence type="ECO:0000313" key="8">
    <source>
        <dbReference type="EMBL" id="MBK6300659.1"/>
    </source>
</evidence>
<dbReference type="Proteomes" id="UP000718281">
    <property type="component" value="Unassembled WGS sequence"/>
</dbReference>
<evidence type="ECO:0000256" key="3">
    <source>
        <dbReference type="ARBA" id="ARBA00022692"/>
    </source>
</evidence>
<keyword evidence="4 6" id="KW-1133">Transmembrane helix</keyword>
<evidence type="ECO:0000256" key="1">
    <source>
        <dbReference type="ARBA" id="ARBA00004651"/>
    </source>
</evidence>
<feature type="transmembrane region" description="Helical" evidence="6">
    <location>
        <begin position="371"/>
        <end position="388"/>
    </location>
</feature>
<organism evidence="8 9">
    <name type="scientific">Candidatus Phosphoribacter hodrii</name>
    <dbReference type="NCBI Taxonomy" id="2953743"/>
    <lineage>
        <taxon>Bacteria</taxon>
        <taxon>Bacillati</taxon>
        <taxon>Actinomycetota</taxon>
        <taxon>Actinomycetes</taxon>
        <taxon>Micrococcales</taxon>
        <taxon>Dermatophilaceae</taxon>
        <taxon>Candidatus Phosphoribacter</taxon>
    </lineage>
</organism>
<feature type="transmembrane region" description="Helical" evidence="6">
    <location>
        <begin position="47"/>
        <end position="66"/>
    </location>
</feature>
<feature type="domain" description="Metallo-beta-lactamase" evidence="7">
    <location>
        <begin position="563"/>
        <end position="763"/>
    </location>
</feature>
<sequence length="810" mass="83293">MSAVDPSGASASGRVGGEAERFVDLRLLLPALVAWVVVVILQWSGSATGVVVGLAVVSGGGAAVALHRMRRLHASPGDGRHTRTAVLALTCASVALTTTCLAGHDSIRSAGSLLTWAGDRASVVVEAVADSDPRRVRARADRSGEAEMVVLRARIVRVTARGATSQVDAPVLVIGGVDWVGLQWQEGFRARGRLAPAEAGDDVVAILRATGPPELTAEAPLVARGAAYVRGRFREATARLPPDAAGLVPALVIGDTSATPVDLSEAMTVTGMSHLSAVSGSNVAIVLAAAIGAARLAGVRRRWRPVLAVVVLAGFVVLARPEPSVVRAAVMGVVGLVGLSASRRRAGVPALATSIVVLLCWDPWLARAYGFALSVLATLGLLILARPWGERLGRLLPGRLARAGPTLAVPLAAQVMCAPVVVLLQASVSLVAVPANLVAAPFVAPATILGVATAVVSVIWVDAAAWLAWLAAIPTLAIAGVARVAASMPFGSLPWPAGPPGALLLGGLSVLGLVTAPWLRFRLLQRPLAGLAIIAVTTAAAVPTRNVGWPMAGWSLVACDVGQGDGIVLSTSAGHAVLVDAGLDPAVIDGCLRRLDVRVLDAVILTHFHADHVNGLPGALRGREVREILTSAVQDPVFQVGAVGDWARAAGVAVKPLFAGDRLEWPGITARVWWPARVLHEGSIPNNGSVVLTADVKGVHVVLLGDIEREAARAVGAAIRRDPQVPGWEVDVVKVAHHGSANIDPAVLDALPGAVAVISVGAENDYGHPAPSTLTDLRSRGFQILRTDLDGDIAVGRPSEGTLMVATRGP</sequence>
<evidence type="ECO:0000256" key="4">
    <source>
        <dbReference type="ARBA" id="ARBA00022989"/>
    </source>
</evidence>
<evidence type="ECO:0000259" key="7">
    <source>
        <dbReference type="SMART" id="SM00849"/>
    </source>
</evidence>
<feature type="transmembrane region" description="Helical" evidence="6">
    <location>
        <begin position="438"/>
        <end position="460"/>
    </location>
</feature>
<dbReference type="SUPFAM" id="SSF56281">
    <property type="entry name" value="Metallo-hydrolase/oxidoreductase"/>
    <property type="match status" value="1"/>
</dbReference>
<proteinExistence type="predicted"/>
<dbReference type="PANTHER" id="PTHR30619:SF1">
    <property type="entry name" value="RECOMBINATION PROTEIN 2"/>
    <property type="match status" value="1"/>
</dbReference>
<dbReference type="InterPro" id="IPR036866">
    <property type="entry name" value="RibonucZ/Hydroxyglut_hydro"/>
</dbReference>
<dbReference type="PANTHER" id="PTHR30619">
    <property type="entry name" value="DNA INTERNALIZATION/COMPETENCE PROTEIN COMEC/REC2"/>
    <property type="match status" value="1"/>
</dbReference>
<dbReference type="InterPro" id="IPR035681">
    <property type="entry name" value="ComA-like_MBL"/>
</dbReference>
<evidence type="ECO:0000256" key="2">
    <source>
        <dbReference type="ARBA" id="ARBA00022475"/>
    </source>
</evidence>
<keyword evidence="2" id="KW-1003">Cell membrane</keyword>
<evidence type="ECO:0000256" key="6">
    <source>
        <dbReference type="SAM" id="Phobius"/>
    </source>
</evidence>
<accession>A0A934X571</accession>
<feature type="transmembrane region" description="Helical" evidence="6">
    <location>
        <begin position="498"/>
        <end position="519"/>
    </location>
</feature>
<dbReference type="SMART" id="SM00849">
    <property type="entry name" value="Lactamase_B"/>
    <property type="match status" value="1"/>
</dbReference>
<name>A0A934X571_9MICO</name>
<dbReference type="NCBIfam" id="TIGR00360">
    <property type="entry name" value="ComEC_N-term"/>
    <property type="match status" value="1"/>
</dbReference>
<dbReference type="Gene3D" id="3.60.15.10">
    <property type="entry name" value="Ribonuclease Z/Hydroxyacylglutathione hydrolase-like"/>
    <property type="match status" value="1"/>
</dbReference>
<dbReference type="GO" id="GO:0005886">
    <property type="term" value="C:plasma membrane"/>
    <property type="evidence" value="ECO:0007669"/>
    <property type="project" value="UniProtKB-SubCell"/>
</dbReference>
<dbReference type="Pfam" id="PF03772">
    <property type="entry name" value="Competence"/>
    <property type="match status" value="1"/>
</dbReference>
<evidence type="ECO:0000313" key="9">
    <source>
        <dbReference type="Proteomes" id="UP000718281"/>
    </source>
</evidence>
<reference evidence="8 9" key="1">
    <citation type="submission" date="2020-10" db="EMBL/GenBank/DDBJ databases">
        <title>Connecting structure to function with the recovery of over 1000 high-quality activated sludge metagenome-assembled genomes encoding full-length rRNA genes using long-read sequencing.</title>
        <authorList>
            <person name="Singleton C.M."/>
            <person name="Petriglieri F."/>
            <person name="Kristensen J.M."/>
            <person name="Kirkegaard R.H."/>
            <person name="Michaelsen T.Y."/>
            <person name="Andersen M.H."/>
            <person name="Karst S.M."/>
            <person name="Dueholm M.S."/>
            <person name="Nielsen P.H."/>
            <person name="Albertsen M."/>
        </authorList>
    </citation>
    <scope>NUCLEOTIDE SEQUENCE [LARGE SCALE GENOMIC DNA]</scope>
    <source>
        <strain evidence="8">AalE_18-Q3-R2-46_BAT3C.188</strain>
    </source>
</reference>
<keyword evidence="5 6" id="KW-0472">Membrane</keyword>
<evidence type="ECO:0000256" key="5">
    <source>
        <dbReference type="ARBA" id="ARBA00023136"/>
    </source>
</evidence>
<dbReference type="AlphaFoldDB" id="A0A934X571"/>